<comment type="catalytic activity">
    <reaction evidence="8 9">
        <text>CO + 2 oxidized [2Fe-2S]-[ferredoxin] + H2O = 2 reduced [2Fe-2S]-[ferredoxin] + CO2 + 2 H(+)</text>
        <dbReference type="Rhea" id="RHEA:21040"/>
        <dbReference type="Rhea" id="RHEA-COMP:10000"/>
        <dbReference type="Rhea" id="RHEA-COMP:10001"/>
        <dbReference type="ChEBI" id="CHEBI:15377"/>
        <dbReference type="ChEBI" id="CHEBI:15378"/>
        <dbReference type="ChEBI" id="CHEBI:16526"/>
        <dbReference type="ChEBI" id="CHEBI:17245"/>
        <dbReference type="ChEBI" id="CHEBI:33737"/>
        <dbReference type="ChEBI" id="CHEBI:33738"/>
        <dbReference type="EC" id="1.2.7.4"/>
    </reaction>
</comment>
<dbReference type="EMBL" id="BAABYW010000001">
    <property type="protein sequence ID" value="GAA6408504.1"/>
    <property type="molecule type" value="Genomic_DNA"/>
</dbReference>
<dbReference type="PIRSF" id="PIRSF005023">
    <property type="entry name" value="CODH"/>
    <property type="match status" value="1"/>
</dbReference>
<protein>
    <recommendedName>
        <fullName evidence="9">Carbon monoxide dehydrogenase</fullName>
        <ecNumber evidence="9">1.2.7.4</ecNumber>
    </recommendedName>
</protein>
<reference evidence="10 11" key="1">
    <citation type="submission" date="2024-04" db="EMBL/GenBank/DDBJ databases">
        <title>Defined microbial consortia suppress multidrug-resistant proinflammatory Enterobacteriaceae via ecological control.</title>
        <authorList>
            <person name="Furuichi M."/>
            <person name="Kawaguchi T."/>
            <person name="Pust M."/>
            <person name="Yasuma K."/>
            <person name="Plichta D."/>
            <person name="Hasegawa N."/>
            <person name="Ohya T."/>
            <person name="Bhattarai S."/>
            <person name="Sasajima S."/>
            <person name="Aoto Y."/>
            <person name="Tuganbaev T."/>
            <person name="Yaginuma M."/>
            <person name="Ueda M."/>
            <person name="Okahashi N."/>
            <person name="Amafuji K."/>
            <person name="Kiridooshi Y."/>
            <person name="Sugita K."/>
            <person name="Strazar M."/>
            <person name="Skelly A."/>
            <person name="Suda W."/>
            <person name="Hattori M."/>
            <person name="Nakamoto N."/>
            <person name="Caballero S."/>
            <person name="Norman J."/>
            <person name="Olle B."/>
            <person name="Tanoue T."/>
            <person name="Arita M."/>
            <person name="Bucci V."/>
            <person name="Atarashi K."/>
            <person name="Xavier R."/>
            <person name="Honda K."/>
        </authorList>
    </citation>
    <scope>NUCLEOTIDE SEQUENCE [LARGE SCALE GENOMIC DNA]</scope>
    <source>
        <strain evidence="11">k04-0078-D8-1</strain>
    </source>
</reference>
<dbReference type="Gene3D" id="1.20.1270.30">
    <property type="match status" value="1"/>
</dbReference>
<keyword evidence="6 9" id="KW-0408">Iron</keyword>
<evidence type="ECO:0000256" key="8">
    <source>
        <dbReference type="ARBA" id="ARBA00048733"/>
    </source>
</evidence>
<dbReference type="InterPro" id="IPR010047">
    <property type="entry name" value="CODH"/>
</dbReference>
<comment type="caution">
    <text evidence="10">The sequence shown here is derived from an EMBL/GenBank/DDBJ whole genome shotgun (WGS) entry which is preliminary data.</text>
</comment>
<dbReference type="EC" id="1.2.7.4" evidence="9"/>
<dbReference type="Gene3D" id="3.40.50.2030">
    <property type="match status" value="2"/>
</dbReference>
<evidence type="ECO:0000256" key="1">
    <source>
        <dbReference type="ARBA" id="ARBA00001966"/>
    </source>
</evidence>
<evidence type="ECO:0000256" key="5">
    <source>
        <dbReference type="ARBA" id="ARBA00023002"/>
    </source>
</evidence>
<name>A0ABQ0BAP7_9FIRM</name>
<dbReference type="SUPFAM" id="SSF56821">
    <property type="entry name" value="Prismane protein-like"/>
    <property type="match status" value="1"/>
</dbReference>
<accession>A0ABQ0BAP7</accession>
<keyword evidence="5 9" id="KW-0560">Oxidoreductase</keyword>
<evidence type="ECO:0000256" key="2">
    <source>
        <dbReference type="ARBA" id="ARBA00022485"/>
    </source>
</evidence>
<keyword evidence="7 9" id="KW-0411">Iron-sulfur</keyword>
<proteinExistence type="predicted"/>
<dbReference type="InterPro" id="IPR004137">
    <property type="entry name" value="HCP/CODH"/>
</dbReference>
<evidence type="ECO:0000313" key="10">
    <source>
        <dbReference type="EMBL" id="GAA6408504.1"/>
    </source>
</evidence>
<dbReference type="InterPro" id="IPR011254">
    <property type="entry name" value="Prismane-like_sf"/>
</dbReference>
<dbReference type="RefSeq" id="WP_390405764.1">
    <property type="nucleotide sequence ID" value="NZ_BAABYW010000001.1"/>
</dbReference>
<evidence type="ECO:0000256" key="7">
    <source>
        <dbReference type="ARBA" id="ARBA00023014"/>
    </source>
</evidence>
<dbReference type="NCBIfam" id="TIGR01702">
    <property type="entry name" value="CO_DH_cata"/>
    <property type="match status" value="1"/>
</dbReference>
<dbReference type="Proteomes" id="UP001600943">
    <property type="component" value="Unassembled WGS sequence"/>
</dbReference>
<evidence type="ECO:0000313" key="11">
    <source>
        <dbReference type="Proteomes" id="UP001600943"/>
    </source>
</evidence>
<keyword evidence="11" id="KW-1185">Reference proteome</keyword>
<dbReference type="PANTHER" id="PTHR30109">
    <property type="entry name" value="HYDROXYLAMINE REDUCTASE"/>
    <property type="match status" value="1"/>
</dbReference>
<dbReference type="InterPro" id="IPR016099">
    <property type="entry name" value="Prismane-like_a/b-sand"/>
</dbReference>
<keyword evidence="3" id="KW-0533">Nickel</keyword>
<evidence type="ECO:0000256" key="6">
    <source>
        <dbReference type="ARBA" id="ARBA00023004"/>
    </source>
</evidence>
<sequence length="627" mass="67401">MNQCFGCNTCASADKKLEGYIRELPMETSHHRVEGQSTKCGFGLQGVCCRLCANGPCRITPKAPRGICGATADVIVARNFLRAVASGSGCYIHIVENTALNVKKTAMAKGEIKGEKSLKRLAEIFGVEGKDKWETARMVAQKVLDDLYKPEYEKMELVEKMAYAPRFKKWQELDILPGGAKGEVFHGVVKCSTNLNSDPVDMLTDCLKLGISTGIYGLTLTNLLNDVLLGEPELRLAPVGLRVIDPDYINIMITGHQHTIFVDLQERLTSKEAVEKAKAAGAKGFKLVGCTCVGQDLQLRGAHYTEVFDGHAGNNYSSEAVLATGGIDAVLSEFNCTLPGIEPICEELKIKQICLDDVAKKANAELKPYVFEDREKQSEEIIDEIVAAYKERRGNVPMNLLPEHGNDNTLTGVSEGSLKEFLGGNWQPLVDLIVSGDIKGIAGVVGCSNLTAGGHDVLTVEMTKELIAKDILVLTAGCSSGGIENCGLMTPEAAKYAGPKLRAVCEKLNIPPVLNFGPCLAIGRLEIVATELAETIGVDIPQLPLVLSAAQWLEEQALADGCFGLALGLPLHLGLPPFVTGSKLVTKVLTEDMKSLTGGQVIINGDAKESAEILDKIIEEKRAGLNI</sequence>
<dbReference type="Pfam" id="PF03063">
    <property type="entry name" value="Prismane"/>
    <property type="match status" value="1"/>
</dbReference>
<dbReference type="PANTHER" id="PTHR30109:SF4">
    <property type="entry name" value="CARBON MONOXIDE DEHYDROGENASE"/>
    <property type="match status" value="1"/>
</dbReference>
<keyword evidence="2 9" id="KW-0004">4Fe-4S</keyword>
<evidence type="ECO:0000256" key="3">
    <source>
        <dbReference type="ARBA" id="ARBA00022596"/>
    </source>
</evidence>
<evidence type="ECO:0000256" key="9">
    <source>
        <dbReference type="PIRNR" id="PIRNR005023"/>
    </source>
</evidence>
<organism evidence="10 11">
    <name type="scientific">Blautia hominis</name>
    <dbReference type="NCBI Taxonomy" id="2025493"/>
    <lineage>
        <taxon>Bacteria</taxon>
        <taxon>Bacillati</taxon>
        <taxon>Bacillota</taxon>
        <taxon>Clostridia</taxon>
        <taxon>Lachnospirales</taxon>
        <taxon>Lachnospiraceae</taxon>
        <taxon>Blautia</taxon>
    </lineage>
</organism>
<gene>
    <name evidence="10" type="primary">cooS_1</name>
    <name evidence="10" type="ORF">K040078D81_26210</name>
</gene>
<evidence type="ECO:0000256" key="4">
    <source>
        <dbReference type="ARBA" id="ARBA00022723"/>
    </source>
</evidence>
<comment type="cofactor">
    <cofactor evidence="1">
        <name>[4Fe-4S] cluster</name>
        <dbReference type="ChEBI" id="CHEBI:49883"/>
    </cofactor>
</comment>
<dbReference type="InterPro" id="IPR016101">
    <property type="entry name" value="CO_DH_a-bundle"/>
</dbReference>
<keyword evidence="4 9" id="KW-0479">Metal-binding</keyword>